<sequence length="96" mass="11249">MDTHYDSSGEDYDSQDDYNVNVDIPNNLDHDMPPQSTIRTCKHHGKQPDVYDYFEKLMETGVWVAKKSEYCFTYKCWHCSVKIGVMGYNTSNMNKH</sequence>
<evidence type="ECO:0000313" key="3">
    <source>
        <dbReference type="Proteomes" id="UP000765509"/>
    </source>
</evidence>
<dbReference type="AlphaFoldDB" id="A0A9Q3H615"/>
<evidence type="ECO:0000256" key="1">
    <source>
        <dbReference type="SAM" id="MobiDB-lite"/>
    </source>
</evidence>
<accession>A0A9Q3H615</accession>
<comment type="caution">
    <text evidence="2">The sequence shown here is derived from an EMBL/GenBank/DDBJ whole genome shotgun (WGS) entry which is preliminary data.</text>
</comment>
<proteinExistence type="predicted"/>
<organism evidence="2 3">
    <name type="scientific">Austropuccinia psidii MF-1</name>
    <dbReference type="NCBI Taxonomy" id="1389203"/>
    <lineage>
        <taxon>Eukaryota</taxon>
        <taxon>Fungi</taxon>
        <taxon>Dikarya</taxon>
        <taxon>Basidiomycota</taxon>
        <taxon>Pucciniomycotina</taxon>
        <taxon>Pucciniomycetes</taxon>
        <taxon>Pucciniales</taxon>
        <taxon>Sphaerophragmiaceae</taxon>
        <taxon>Austropuccinia</taxon>
    </lineage>
</organism>
<keyword evidence="3" id="KW-1185">Reference proteome</keyword>
<protein>
    <submittedName>
        <fullName evidence="2">Uncharacterized protein</fullName>
    </submittedName>
</protein>
<evidence type="ECO:0000313" key="2">
    <source>
        <dbReference type="EMBL" id="MBW0491229.1"/>
    </source>
</evidence>
<dbReference type="Proteomes" id="UP000765509">
    <property type="component" value="Unassembled WGS sequence"/>
</dbReference>
<feature type="region of interest" description="Disordered" evidence="1">
    <location>
        <begin position="1"/>
        <end position="33"/>
    </location>
</feature>
<name>A0A9Q3H615_9BASI</name>
<dbReference type="EMBL" id="AVOT02010970">
    <property type="protein sequence ID" value="MBW0491229.1"/>
    <property type="molecule type" value="Genomic_DNA"/>
</dbReference>
<reference evidence="2" key="1">
    <citation type="submission" date="2021-03" db="EMBL/GenBank/DDBJ databases">
        <title>Draft genome sequence of rust myrtle Austropuccinia psidii MF-1, a brazilian biotype.</title>
        <authorList>
            <person name="Quecine M.C."/>
            <person name="Pachon D.M.R."/>
            <person name="Bonatelli M.L."/>
            <person name="Correr F.H."/>
            <person name="Franceschini L.M."/>
            <person name="Leite T.F."/>
            <person name="Margarido G.R.A."/>
            <person name="Almeida C.A."/>
            <person name="Ferrarezi J.A."/>
            <person name="Labate C.A."/>
        </authorList>
    </citation>
    <scope>NUCLEOTIDE SEQUENCE</scope>
    <source>
        <strain evidence="2">MF-1</strain>
    </source>
</reference>
<gene>
    <name evidence="2" type="ORF">O181_030944</name>
</gene>